<organism evidence="2">
    <name type="scientific">Nocardia globerula</name>
    <dbReference type="NCBI Taxonomy" id="1818"/>
    <lineage>
        <taxon>Bacteria</taxon>
        <taxon>Bacillati</taxon>
        <taxon>Actinomycetota</taxon>
        <taxon>Actinomycetes</taxon>
        <taxon>Mycobacteriales</taxon>
        <taxon>Nocardiaceae</taxon>
        <taxon>Nocardia</taxon>
    </lineage>
</organism>
<dbReference type="Gene3D" id="1.10.510.10">
    <property type="entry name" value="Transferase(Phosphotransferase) domain 1"/>
    <property type="match status" value="1"/>
</dbReference>
<gene>
    <name evidence="2" type="ORF">FNL38_109147</name>
</gene>
<feature type="region of interest" description="Disordered" evidence="1">
    <location>
        <begin position="497"/>
        <end position="517"/>
    </location>
</feature>
<evidence type="ECO:0008006" key="3">
    <source>
        <dbReference type="Google" id="ProtNLM"/>
    </source>
</evidence>
<dbReference type="SUPFAM" id="SSF56112">
    <property type="entry name" value="Protein kinase-like (PK-like)"/>
    <property type="match status" value="1"/>
</dbReference>
<evidence type="ECO:0000313" key="2">
    <source>
        <dbReference type="EMBL" id="TYQ01132.1"/>
    </source>
</evidence>
<dbReference type="AlphaFoldDB" id="A0A652YIW8"/>
<dbReference type="InterPro" id="IPR011009">
    <property type="entry name" value="Kinase-like_dom_sf"/>
</dbReference>
<comment type="caution">
    <text evidence="2">The sequence shown here is derived from an EMBL/GenBank/DDBJ whole genome shotgun (WGS) entry which is preliminary data.</text>
</comment>
<protein>
    <recommendedName>
        <fullName evidence="3">Protein kinase domain-containing protein</fullName>
    </recommendedName>
</protein>
<sequence>MSVDVTALSILRDVESPEGLPAFEVKSPKGVGRGFRSLFRTFEDASDVVAANVRWLIDFRAHLTPEDRSTLDASFLWPLELVESDGVAVGYLTGVVPARFEERVQTPHSGVVTVARTLDWLNNPAHARDVGASVIVEPDDIIVRSAYCAQIARATAFLHSRGVVFGDIGPLRVVTSDSPIDVVMIGSEFMHAAESPWRGPGVHSHGMTPPECVDEARVQDVGTDLFKLALIFRDVLGAAPAKASEISSLAGLVGRVDHRGIEMFERGLGSDPGARPSAVEWYAYLYSETIAHSAPPVIEMFGAVPEHGIRNQSIEFTWNVQGHRRLNLETPWGEVQELDISASRYRVTLKQSGQFRLIASNPSGTTERPSDIVYAFDPPAVRFVEVPELGGVAQAMTGLDSTVLSDRVVQGPEFNWLYGSFDAIASPELPPLLELPQFDSPGVPLHQIDWTALTSIINDTMRAADAEVRQGALGRGNIVDRAGLLVSRVRLRTDRVTSGLRRSRTRRSSSKRRSDES</sequence>
<proteinExistence type="predicted"/>
<feature type="compositionally biased region" description="Basic residues" evidence="1">
    <location>
        <begin position="501"/>
        <end position="511"/>
    </location>
</feature>
<dbReference type="EMBL" id="VNIQ01000009">
    <property type="protein sequence ID" value="TYQ01132.1"/>
    <property type="molecule type" value="Genomic_DNA"/>
</dbReference>
<evidence type="ECO:0000256" key="1">
    <source>
        <dbReference type="SAM" id="MobiDB-lite"/>
    </source>
</evidence>
<accession>A0A652YIW8</accession>
<name>A0A652YIW8_NOCGL</name>
<reference evidence="2" key="1">
    <citation type="submission" date="2019-07" db="EMBL/GenBank/DDBJ databases">
        <title>Genomic Encyclopedia of Type Strains, Phase IV (KMG-IV): sequencing the most valuable type-strain genomes for metagenomic binning, comparative biology and taxonomic classification.</title>
        <authorList>
            <person name="Goeker M."/>
        </authorList>
    </citation>
    <scope>NUCLEOTIDE SEQUENCE</scope>
    <source>
        <strain evidence="2">DSM 44596</strain>
    </source>
</reference>